<protein>
    <submittedName>
        <fullName evidence="1">Uncharacterized protein</fullName>
    </submittedName>
</protein>
<evidence type="ECO:0000313" key="1">
    <source>
        <dbReference type="EMBL" id="ABV16240.1"/>
    </source>
</evidence>
<dbReference type="EMBL" id="CP000795">
    <property type="protein sequence ID" value="ABV16240.1"/>
    <property type="molecule type" value="Genomic_DNA"/>
</dbReference>
<dbReference type="Proteomes" id="UP000001122">
    <property type="component" value="Plasmid pETEC_80"/>
</dbReference>
<reference evidence="2" key="1">
    <citation type="journal article" date="2008" name="J. Bacteriol.">
        <title>The pangenome structure of Escherichia coli: comparative genomic analysis of E. coli commensal and pathogenic isolates.</title>
        <authorList>
            <person name="Rasko D.A."/>
            <person name="Rosovitz M.J."/>
            <person name="Myers G.S."/>
            <person name="Mongodin E.F."/>
            <person name="Fricke W.F."/>
            <person name="Gajer P."/>
            <person name="Crabtree J."/>
            <person name="Sebaihia M."/>
            <person name="Thomson N.R."/>
            <person name="Chaudhuri R."/>
            <person name="Henderson I.R."/>
            <person name="Sperandio V."/>
            <person name="Ravel J."/>
        </authorList>
    </citation>
    <scope>NUCLEOTIDE SEQUENCE [LARGE SCALE GENOMIC DNA]</scope>
    <source>
        <strain evidence="2">E24377A / ETEC</strain>
    </source>
</reference>
<proteinExistence type="predicted"/>
<gene>
    <name evidence="1" type="ordered locus">EcE24377A_F0019</name>
</gene>
<evidence type="ECO:0000313" key="2">
    <source>
        <dbReference type="Proteomes" id="UP000001122"/>
    </source>
</evidence>
<name>A7ZGL7_ECO24</name>
<keyword evidence="1" id="KW-0614">Plasmid</keyword>
<accession>A7ZGL7</accession>
<dbReference type="KEGG" id="ecw:EcE24377A_F0019"/>
<geneLocation type="plasmid" evidence="1 2">
    <name>pETEC_80</name>
</geneLocation>
<dbReference type="HOGENOM" id="CLU_2934495_0_0_6"/>
<keyword evidence="2" id="KW-1185">Reference proteome</keyword>
<organism evidence="1 2">
    <name type="scientific">Escherichia coli O139:H28 (strain E24377A / ETEC)</name>
    <dbReference type="NCBI Taxonomy" id="331111"/>
    <lineage>
        <taxon>Bacteria</taxon>
        <taxon>Pseudomonadati</taxon>
        <taxon>Pseudomonadota</taxon>
        <taxon>Gammaproteobacteria</taxon>
        <taxon>Enterobacterales</taxon>
        <taxon>Enterobacteriaceae</taxon>
        <taxon>Escherichia</taxon>
    </lineage>
</organism>
<dbReference type="AlphaFoldDB" id="A7ZGL7"/>
<sequence>MSHNLEHQKVHTRMVKEVLKAVARANNHPYQSVFTDFIAGHPSCTVCFWESRCRRRPRKPSVRGRTT</sequence>